<accession>A0A6M0IRG1</accession>
<proteinExistence type="predicted"/>
<protein>
    <submittedName>
        <fullName evidence="1">Uncharacterized protein</fullName>
    </submittedName>
</protein>
<organism evidence="1 2">
    <name type="scientific">Spirosoma agri</name>
    <dbReference type="NCBI Taxonomy" id="1987381"/>
    <lineage>
        <taxon>Bacteria</taxon>
        <taxon>Pseudomonadati</taxon>
        <taxon>Bacteroidota</taxon>
        <taxon>Cytophagia</taxon>
        <taxon>Cytophagales</taxon>
        <taxon>Cytophagaceae</taxon>
        <taxon>Spirosoma</taxon>
    </lineage>
</organism>
<sequence>MYITLENFDCQPLLIKQGALLLWGTALTSWVDRGRTHSLYRLNDFYADVCCDEKTGRLIRVDTDTNLHSLAPTVEQLTRRKSVRIVTT</sequence>
<keyword evidence="2" id="KW-1185">Reference proteome</keyword>
<comment type="caution">
    <text evidence="1">The sequence shown here is derived from an EMBL/GenBank/DDBJ whole genome shotgun (WGS) entry which is preliminary data.</text>
</comment>
<reference evidence="1 2" key="1">
    <citation type="submission" date="2020-02" db="EMBL/GenBank/DDBJ databases">
        <title>Draft genome sequence of two Spirosoma agri KCTC 52727 and Spirosoma terrae KCTC 52035.</title>
        <authorList>
            <person name="Rojas J."/>
            <person name="Ambika Manirajan B."/>
            <person name="Ratering S."/>
            <person name="Suarez C."/>
            <person name="Schnell S."/>
        </authorList>
    </citation>
    <scope>NUCLEOTIDE SEQUENCE [LARGE SCALE GENOMIC DNA]</scope>
    <source>
        <strain evidence="1 2">KCTC 52727</strain>
    </source>
</reference>
<name>A0A6M0IRG1_9BACT</name>
<evidence type="ECO:0000313" key="1">
    <source>
        <dbReference type="EMBL" id="NEU70846.1"/>
    </source>
</evidence>
<dbReference type="AlphaFoldDB" id="A0A6M0IRG1"/>
<dbReference type="Proteomes" id="UP000477386">
    <property type="component" value="Unassembled WGS sequence"/>
</dbReference>
<gene>
    <name evidence="1" type="ORF">GK091_28535</name>
</gene>
<dbReference type="EMBL" id="JAAGNZ010000010">
    <property type="protein sequence ID" value="NEU70846.1"/>
    <property type="molecule type" value="Genomic_DNA"/>
</dbReference>
<evidence type="ECO:0000313" key="2">
    <source>
        <dbReference type="Proteomes" id="UP000477386"/>
    </source>
</evidence>
<dbReference type="RefSeq" id="WP_164044159.1">
    <property type="nucleotide sequence ID" value="NZ_JAAGNZ010000010.1"/>
</dbReference>